<dbReference type="AlphaFoldDB" id="X0UYK3"/>
<feature type="non-terminal residue" evidence="1">
    <location>
        <position position="1"/>
    </location>
</feature>
<organism evidence="1">
    <name type="scientific">marine sediment metagenome</name>
    <dbReference type="NCBI Taxonomy" id="412755"/>
    <lineage>
        <taxon>unclassified sequences</taxon>
        <taxon>metagenomes</taxon>
        <taxon>ecological metagenomes</taxon>
    </lineage>
</organism>
<sequence length="114" mass="12783">KDFLCPGSSLHVDINRENPLTDGVKNDLLIIFRNNPAFEVVPSAKNEEMQVVLSYPDKRIMESGWLIGEEHLSRKAALIDAKKGKGRAVLFGFSPQFRAQTDATFKLFFNCLIG</sequence>
<dbReference type="EMBL" id="BARS01018349">
    <property type="protein sequence ID" value="GAF93470.1"/>
    <property type="molecule type" value="Genomic_DNA"/>
</dbReference>
<comment type="caution">
    <text evidence="1">The sequence shown here is derived from an EMBL/GenBank/DDBJ whole genome shotgun (WGS) entry which is preliminary data.</text>
</comment>
<reference evidence="1" key="1">
    <citation type="journal article" date="2014" name="Front. Microbiol.">
        <title>High frequency of phylogenetically diverse reductive dehalogenase-homologous genes in deep subseafloor sedimentary metagenomes.</title>
        <authorList>
            <person name="Kawai M."/>
            <person name="Futagami T."/>
            <person name="Toyoda A."/>
            <person name="Takaki Y."/>
            <person name="Nishi S."/>
            <person name="Hori S."/>
            <person name="Arai W."/>
            <person name="Tsubouchi T."/>
            <person name="Morono Y."/>
            <person name="Uchiyama I."/>
            <person name="Ito T."/>
            <person name="Fujiyama A."/>
            <person name="Inagaki F."/>
            <person name="Takami H."/>
        </authorList>
    </citation>
    <scope>NUCLEOTIDE SEQUENCE</scope>
    <source>
        <strain evidence="1">Expedition CK06-06</strain>
    </source>
</reference>
<accession>X0UYK3</accession>
<evidence type="ECO:0008006" key="2">
    <source>
        <dbReference type="Google" id="ProtNLM"/>
    </source>
</evidence>
<evidence type="ECO:0000313" key="1">
    <source>
        <dbReference type="EMBL" id="GAF93470.1"/>
    </source>
</evidence>
<gene>
    <name evidence="1" type="ORF">S01H1_29860</name>
</gene>
<name>X0UYK3_9ZZZZ</name>
<protein>
    <recommendedName>
        <fullName evidence="2">Peptidase M14 carboxypeptidase A domain-containing protein</fullName>
    </recommendedName>
</protein>
<proteinExistence type="predicted"/>